<dbReference type="Pfam" id="PF00816">
    <property type="entry name" value="Histone_HNS"/>
    <property type="match status" value="1"/>
</dbReference>
<gene>
    <name evidence="2" type="ORF">ACS15_4783</name>
</gene>
<proteinExistence type="predicted"/>
<dbReference type="EMBL" id="CP012606">
    <property type="protein sequence ID" value="ANH75563.1"/>
    <property type="molecule type" value="Genomic_DNA"/>
</dbReference>
<reference evidence="2 3" key="1">
    <citation type="submission" date="2015-09" db="EMBL/GenBank/DDBJ databases">
        <authorList>
            <person name="Xu Y."/>
            <person name="Nagy A."/>
            <person name="Liu N.T."/>
            <person name="Nou X."/>
        </authorList>
    </citation>
    <scope>NUCLEOTIDE SEQUENCE [LARGE SCALE GENOMIC DNA]</scope>
    <source>
        <strain evidence="2 3">FC1138</strain>
    </source>
</reference>
<evidence type="ECO:0000313" key="3">
    <source>
        <dbReference type="Proteomes" id="UP000077927"/>
    </source>
</evidence>
<dbReference type="SUPFAM" id="SSF81273">
    <property type="entry name" value="H-NS histone-like proteins"/>
    <property type="match status" value="1"/>
</dbReference>
<evidence type="ECO:0000259" key="1">
    <source>
        <dbReference type="Pfam" id="PF00816"/>
    </source>
</evidence>
<name>A0AAC9BJY4_9RALS</name>
<dbReference type="InterPro" id="IPR037150">
    <property type="entry name" value="H-NS_C_dom_sf"/>
</dbReference>
<protein>
    <submittedName>
        <fullName evidence="2">H-NS histone family protein</fullName>
    </submittedName>
</protein>
<dbReference type="GO" id="GO:0003677">
    <property type="term" value="F:DNA binding"/>
    <property type="evidence" value="ECO:0007669"/>
    <property type="project" value="InterPro"/>
</dbReference>
<dbReference type="Gene3D" id="4.10.430.10">
    <property type="entry name" value="Histone-like protein H-NS, C-terminal domain"/>
    <property type="match status" value="1"/>
</dbReference>
<dbReference type="KEGG" id="rin:ACS15_4783"/>
<accession>A0AAC9BJY4</accession>
<evidence type="ECO:0000313" key="2">
    <source>
        <dbReference type="EMBL" id="ANH75563.1"/>
    </source>
</evidence>
<sequence>MFAPPAREPLPLRYRNAEGQSWDGHGVMPHWLQHAAHAGRSVEHFRFEYVGQL</sequence>
<dbReference type="AlphaFoldDB" id="A0AAC9BJY4"/>
<dbReference type="InterPro" id="IPR027444">
    <property type="entry name" value="H-NS_C_dom"/>
</dbReference>
<dbReference type="Proteomes" id="UP000077927">
    <property type="component" value="Chromosome 2"/>
</dbReference>
<organism evidence="2 3">
    <name type="scientific">Ralstonia insidiosa</name>
    <dbReference type="NCBI Taxonomy" id="190721"/>
    <lineage>
        <taxon>Bacteria</taxon>
        <taxon>Pseudomonadati</taxon>
        <taxon>Pseudomonadota</taxon>
        <taxon>Betaproteobacteria</taxon>
        <taxon>Burkholderiales</taxon>
        <taxon>Burkholderiaceae</taxon>
        <taxon>Ralstonia</taxon>
    </lineage>
</organism>
<feature type="domain" description="DNA-binding protein H-NS-like C-terminal" evidence="1">
    <location>
        <begin position="13"/>
        <end position="46"/>
    </location>
</feature>